<feature type="domain" description="Serpin" evidence="9">
    <location>
        <begin position="139"/>
        <end position="503"/>
    </location>
</feature>
<keyword evidence="6" id="KW-0722">Serine protease inhibitor</keyword>
<evidence type="ECO:0000256" key="4">
    <source>
        <dbReference type="ARBA" id="ARBA00022690"/>
    </source>
</evidence>
<organism evidence="10 11">
    <name type="scientific">Aromia moschata</name>
    <dbReference type="NCBI Taxonomy" id="1265417"/>
    <lineage>
        <taxon>Eukaryota</taxon>
        <taxon>Metazoa</taxon>
        <taxon>Ecdysozoa</taxon>
        <taxon>Arthropoda</taxon>
        <taxon>Hexapoda</taxon>
        <taxon>Insecta</taxon>
        <taxon>Pterygota</taxon>
        <taxon>Neoptera</taxon>
        <taxon>Endopterygota</taxon>
        <taxon>Coleoptera</taxon>
        <taxon>Polyphaga</taxon>
        <taxon>Cucujiformia</taxon>
        <taxon>Chrysomeloidea</taxon>
        <taxon>Cerambycidae</taxon>
        <taxon>Cerambycinae</taxon>
        <taxon>Callichromatini</taxon>
        <taxon>Aromia</taxon>
    </lineage>
</organism>
<comment type="subcellular location">
    <subcellularLocation>
        <location evidence="1">Secreted</location>
    </subcellularLocation>
</comment>
<dbReference type="CDD" id="cd19578">
    <property type="entry name" value="serpinK_insect_SRPN2-like"/>
    <property type="match status" value="1"/>
</dbReference>
<reference evidence="10" key="1">
    <citation type="journal article" date="2023" name="Insect Mol. Biol.">
        <title>Genome sequencing provides insights into the evolution of gene families encoding plant cell wall-degrading enzymes in longhorned beetles.</title>
        <authorList>
            <person name="Shin N.R."/>
            <person name="Okamura Y."/>
            <person name="Kirsch R."/>
            <person name="Pauchet Y."/>
        </authorList>
    </citation>
    <scope>NUCLEOTIDE SEQUENCE</scope>
    <source>
        <strain evidence="10">AMC_N1</strain>
    </source>
</reference>
<evidence type="ECO:0000313" key="10">
    <source>
        <dbReference type="EMBL" id="KAJ8942992.1"/>
    </source>
</evidence>
<evidence type="ECO:0000313" key="11">
    <source>
        <dbReference type="Proteomes" id="UP001162162"/>
    </source>
</evidence>
<evidence type="ECO:0000256" key="1">
    <source>
        <dbReference type="ARBA" id="ARBA00004613"/>
    </source>
</evidence>
<keyword evidence="4" id="KW-0646">Protease inhibitor</keyword>
<dbReference type="SMART" id="SM00093">
    <property type="entry name" value="SERPIN"/>
    <property type="match status" value="1"/>
</dbReference>
<keyword evidence="5" id="KW-0732">Signal</keyword>
<dbReference type="InterPro" id="IPR042178">
    <property type="entry name" value="Serpin_sf_1"/>
</dbReference>
<evidence type="ECO:0000256" key="8">
    <source>
        <dbReference type="RuleBase" id="RU000411"/>
    </source>
</evidence>
<evidence type="ECO:0000256" key="3">
    <source>
        <dbReference type="ARBA" id="ARBA00022525"/>
    </source>
</evidence>
<dbReference type="Proteomes" id="UP001162162">
    <property type="component" value="Unassembled WGS sequence"/>
</dbReference>
<dbReference type="InterPro" id="IPR000215">
    <property type="entry name" value="Serpin_fam"/>
</dbReference>
<dbReference type="Gene3D" id="3.30.497.10">
    <property type="entry name" value="Antithrombin, subunit I, domain 2"/>
    <property type="match status" value="1"/>
</dbReference>
<dbReference type="InterPro" id="IPR042185">
    <property type="entry name" value="Serpin_sf_2"/>
</dbReference>
<evidence type="ECO:0000256" key="5">
    <source>
        <dbReference type="ARBA" id="ARBA00022729"/>
    </source>
</evidence>
<dbReference type="Gene3D" id="2.30.39.10">
    <property type="entry name" value="Alpha-1-antitrypsin, domain 1"/>
    <property type="match status" value="1"/>
</dbReference>
<evidence type="ECO:0000259" key="9">
    <source>
        <dbReference type="SMART" id="SM00093"/>
    </source>
</evidence>
<keyword evidence="11" id="KW-1185">Reference proteome</keyword>
<keyword evidence="7" id="KW-0325">Glycoprotein</keyword>
<dbReference type="PANTHER" id="PTHR11461:SF357">
    <property type="entry name" value="SERINE PROTEASE INHIBITOR 27A"/>
    <property type="match status" value="1"/>
</dbReference>
<dbReference type="AlphaFoldDB" id="A0AAV8XV73"/>
<evidence type="ECO:0000256" key="7">
    <source>
        <dbReference type="ARBA" id="ARBA00023180"/>
    </source>
</evidence>
<dbReference type="GO" id="GO:0005615">
    <property type="term" value="C:extracellular space"/>
    <property type="evidence" value="ECO:0007669"/>
    <property type="project" value="InterPro"/>
</dbReference>
<dbReference type="Pfam" id="PF00079">
    <property type="entry name" value="Serpin"/>
    <property type="match status" value="1"/>
</dbReference>
<gene>
    <name evidence="10" type="ORF">NQ318_001716</name>
</gene>
<proteinExistence type="inferred from homology"/>
<protein>
    <recommendedName>
        <fullName evidence="9">Serpin domain-containing protein</fullName>
    </recommendedName>
</protein>
<evidence type="ECO:0000256" key="6">
    <source>
        <dbReference type="ARBA" id="ARBA00022900"/>
    </source>
</evidence>
<sequence>MYNRLATTYAILNLIENVGDMLNRNLFAGPQELRWTTKSTFEQLYYSLGAKYIWGISRQASRLARIIKDRAPGGLAASAARRGVAFALAVEKNRQKIILSHCLLAVAVVSAIDPVIPVVTNQTNDVYYPALNWSDNFDWMLMKELASDNRNVLVSPISLKIVLALLYEGSSGATEREFQNVLQFGSKKEVRDQYHDTLASLQVSERNEYVLNMGTRIFLQTEIQPKQKFASIAKDSFNTDIELMNFSDANSSSHSINSWVEKLTNGRISQLVKPDQLSETIMLIANAVYFKGTWRNQFPKNQSFSGKFYLPFEDNFLTITVPYMTTEAEFYYADAPSYDAKILRMPYRGDRYSMFIILPNSKGGLPSLLKKIHLHTLKNLLYLMDKRVVKVTLPKFKFDYQARLTTTLQKFGLVQMFQNTASFPGIARGNNTLLRMLVVSDVIQKSGIELDEEGSIVYAATEINIGNKIGETDAVFDATHPFLFFIEEQSNGNILFAGKLENPLDEEALPLAPRPSD</sequence>
<dbReference type="FunFam" id="2.30.39.10:FF:000030">
    <property type="entry name" value="Serpin 2"/>
    <property type="match status" value="1"/>
</dbReference>
<dbReference type="PANTHER" id="PTHR11461">
    <property type="entry name" value="SERINE PROTEASE INHIBITOR, SERPIN"/>
    <property type="match status" value="1"/>
</dbReference>
<dbReference type="InterPro" id="IPR023796">
    <property type="entry name" value="Serpin_dom"/>
</dbReference>
<dbReference type="GO" id="GO:0004867">
    <property type="term" value="F:serine-type endopeptidase inhibitor activity"/>
    <property type="evidence" value="ECO:0007669"/>
    <property type="project" value="UniProtKB-KW"/>
</dbReference>
<comment type="similarity">
    <text evidence="2 8">Belongs to the serpin family.</text>
</comment>
<dbReference type="InterPro" id="IPR036186">
    <property type="entry name" value="Serpin_sf"/>
</dbReference>
<dbReference type="SUPFAM" id="SSF56574">
    <property type="entry name" value="Serpins"/>
    <property type="match status" value="1"/>
</dbReference>
<comment type="caution">
    <text evidence="10">The sequence shown here is derived from an EMBL/GenBank/DDBJ whole genome shotgun (WGS) entry which is preliminary data.</text>
</comment>
<accession>A0AAV8XV73</accession>
<evidence type="ECO:0000256" key="2">
    <source>
        <dbReference type="ARBA" id="ARBA00009500"/>
    </source>
</evidence>
<dbReference type="EMBL" id="JAPWTK010000306">
    <property type="protein sequence ID" value="KAJ8942992.1"/>
    <property type="molecule type" value="Genomic_DNA"/>
</dbReference>
<name>A0AAV8XV73_9CUCU</name>
<keyword evidence="3" id="KW-0964">Secreted</keyword>